<dbReference type="InterPro" id="IPR045164">
    <property type="entry name" value="RBM41/RNPC3"/>
</dbReference>
<organism evidence="9 10">
    <name type="scientific">Oryctes borbonicus</name>
    <dbReference type="NCBI Taxonomy" id="1629725"/>
    <lineage>
        <taxon>Eukaryota</taxon>
        <taxon>Metazoa</taxon>
        <taxon>Ecdysozoa</taxon>
        <taxon>Arthropoda</taxon>
        <taxon>Hexapoda</taxon>
        <taxon>Insecta</taxon>
        <taxon>Pterygota</taxon>
        <taxon>Neoptera</taxon>
        <taxon>Endopterygota</taxon>
        <taxon>Coleoptera</taxon>
        <taxon>Polyphaga</taxon>
        <taxon>Scarabaeiformia</taxon>
        <taxon>Scarabaeidae</taxon>
        <taxon>Dynastinae</taxon>
        <taxon>Oryctes</taxon>
    </lineage>
</organism>
<evidence type="ECO:0000313" key="10">
    <source>
        <dbReference type="Proteomes" id="UP000051574"/>
    </source>
</evidence>
<evidence type="ECO:0000256" key="1">
    <source>
        <dbReference type="ARBA" id="ARBA00004123"/>
    </source>
</evidence>
<feature type="domain" description="RRM" evidence="8">
    <location>
        <begin position="5"/>
        <end position="80"/>
    </location>
</feature>
<evidence type="ECO:0000256" key="4">
    <source>
        <dbReference type="ARBA" id="ARBA00022884"/>
    </source>
</evidence>
<comment type="caution">
    <text evidence="9">The sequence shown here is derived from an EMBL/GenBank/DDBJ whole genome shotgun (WGS) entry which is preliminary data.</text>
</comment>
<dbReference type="Pfam" id="PF00076">
    <property type="entry name" value="RRM_1"/>
    <property type="match status" value="2"/>
</dbReference>
<dbReference type="SUPFAM" id="SSF54928">
    <property type="entry name" value="RNA-binding domain, RBD"/>
    <property type="match status" value="2"/>
</dbReference>
<gene>
    <name evidence="9" type="ORF">AMK59_8273</name>
</gene>
<dbReference type="Gene3D" id="3.30.70.330">
    <property type="match status" value="2"/>
</dbReference>
<dbReference type="EMBL" id="LJIG01022795">
    <property type="protein sequence ID" value="KRT78678.1"/>
    <property type="molecule type" value="Genomic_DNA"/>
</dbReference>
<protein>
    <recommendedName>
        <fullName evidence="2">RNA-binding region-containing protein 3</fullName>
    </recommendedName>
</protein>
<feature type="domain" description="RRM" evidence="8">
    <location>
        <begin position="336"/>
        <end position="418"/>
    </location>
</feature>
<evidence type="ECO:0000256" key="5">
    <source>
        <dbReference type="ARBA" id="ARBA00023242"/>
    </source>
</evidence>
<dbReference type="PROSITE" id="PS50102">
    <property type="entry name" value="RRM"/>
    <property type="match status" value="2"/>
</dbReference>
<dbReference type="OrthoDB" id="448399at2759"/>
<sequence>MVCEDTLKIKNLPMDLSDQEKEDFLRHFGAQKVKLMTFVNKQKSIVFAQFESKEIAKSVLLRLHQIKILNSRLCVEYAEHDIVQDKPRLKKPETVKGDKNNFKKFIQKLNAFNSAVSFYQPPPSHLRYAYPKPNRATINNIAHALASVPKFYTQVLHLMNRMNLPPPFSDIPDPPQVSIRLAPQPIVRPIASETKEKSSSESEIESDPESSGQLREIIPIKRNLPQKKLVKRPKFIKPPPINVNTQKGLDKTDEFFERTEIQKHKIELKVTTQTLSEIAEDTSKKVEENMEVEEENNQAESKSIINEEELKTNRIPSKELSVLPVFKDYHPGAPTNRLYIKNIAKTVELKDLEYIYKRYVKIDDTVESIFNIRLMQEGRMKGQAFVTLDNVQLAQEALDETNGYILKDRPLVVVFAKSAAPRKS</sequence>
<keyword evidence="3" id="KW-0677">Repeat</keyword>
<dbReference type="GO" id="GO:0005689">
    <property type="term" value="C:U12-type spliceosomal complex"/>
    <property type="evidence" value="ECO:0007669"/>
    <property type="project" value="TreeGrafter"/>
</dbReference>
<dbReference type="GO" id="GO:0030626">
    <property type="term" value="F:U12 snRNA binding"/>
    <property type="evidence" value="ECO:0007669"/>
    <property type="project" value="TreeGrafter"/>
</dbReference>
<accession>A0A0T6AUF9</accession>
<dbReference type="FunFam" id="3.30.70.330:FF:000207">
    <property type="entry name" value="RNA-binding region (RNP1, RRM)-containing 3"/>
    <property type="match status" value="1"/>
</dbReference>
<dbReference type="PANTHER" id="PTHR16105:SF0">
    <property type="entry name" value="RNA-BINDING REGION-CONTAINING PROTEIN 3"/>
    <property type="match status" value="1"/>
</dbReference>
<dbReference type="InterPro" id="IPR000504">
    <property type="entry name" value="RRM_dom"/>
</dbReference>
<evidence type="ECO:0000259" key="8">
    <source>
        <dbReference type="PROSITE" id="PS50102"/>
    </source>
</evidence>
<dbReference type="GO" id="GO:0000398">
    <property type="term" value="P:mRNA splicing, via spliceosome"/>
    <property type="evidence" value="ECO:0007669"/>
    <property type="project" value="TreeGrafter"/>
</dbReference>
<evidence type="ECO:0000256" key="3">
    <source>
        <dbReference type="ARBA" id="ARBA00022737"/>
    </source>
</evidence>
<proteinExistence type="predicted"/>
<evidence type="ECO:0000313" key="9">
    <source>
        <dbReference type="EMBL" id="KRT78678.1"/>
    </source>
</evidence>
<evidence type="ECO:0000256" key="2">
    <source>
        <dbReference type="ARBA" id="ARBA00020364"/>
    </source>
</evidence>
<keyword evidence="5" id="KW-0539">Nucleus</keyword>
<comment type="subcellular location">
    <subcellularLocation>
        <location evidence="1">Nucleus</location>
    </subcellularLocation>
</comment>
<dbReference type="PANTHER" id="PTHR16105">
    <property type="entry name" value="RNA-BINDING REGION-CONTAINING PROTEIN 3"/>
    <property type="match status" value="1"/>
</dbReference>
<dbReference type="AlphaFoldDB" id="A0A0T6AUF9"/>
<dbReference type="InterPro" id="IPR012677">
    <property type="entry name" value="Nucleotide-bd_a/b_plait_sf"/>
</dbReference>
<feature type="region of interest" description="Disordered" evidence="7">
    <location>
        <begin position="191"/>
        <end position="218"/>
    </location>
</feature>
<dbReference type="SMART" id="SM00360">
    <property type="entry name" value="RRM"/>
    <property type="match status" value="2"/>
</dbReference>
<evidence type="ECO:0000256" key="7">
    <source>
        <dbReference type="SAM" id="MobiDB-lite"/>
    </source>
</evidence>
<dbReference type="CDD" id="cd12239">
    <property type="entry name" value="RRM2_RBM40_like"/>
    <property type="match status" value="1"/>
</dbReference>
<reference evidence="9 10" key="1">
    <citation type="submission" date="2015-09" db="EMBL/GenBank/DDBJ databases">
        <title>Draft genome of the scarab beetle Oryctes borbonicus.</title>
        <authorList>
            <person name="Meyer J.M."/>
            <person name="Markov G.V."/>
            <person name="Baskaran P."/>
            <person name="Herrmann M."/>
            <person name="Sommer R.J."/>
            <person name="Roedelsperger C."/>
        </authorList>
    </citation>
    <scope>NUCLEOTIDE SEQUENCE [LARGE SCALE GENOMIC DNA]</scope>
    <source>
        <strain evidence="9">OB123</strain>
        <tissue evidence="9">Whole animal</tissue>
    </source>
</reference>
<keyword evidence="10" id="KW-1185">Reference proteome</keyword>
<name>A0A0T6AUF9_9SCAR</name>
<dbReference type="GO" id="GO:0097157">
    <property type="term" value="F:pre-mRNA intronic binding"/>
    <property type="evidence" value="ECO:0007669"/>
    <property type="project" value="TreeGrafter"/>
</dbReference>
<keyword evidence="4 6" id="KW-0694">RNA-binding</keyword>
<dbReference type="Proteomes" id="UP000051574">
    <property type="component" value="Unassembled WGS sequence"/>
</dbReference>
<evidence type="ECO:0000256" key="6">
    <source>
        <dbReference type="PROSITE-ProRule" id="PRU00176"/>
    </source>
</evidence>
<dbReference type="InterPro" id="IPR035979">
    <property type="entry name" value="RBD_domain_sf"/>
</dbReference>